<dbReference type="SUPFAM" id="SSF55681">
    <property type="entry name" value="Class II aaRS and biotin synthetases"/>
    <property type="match status" value="1"/>
</dbReference>
<evidence type="ECO:0000256" key="5">
    <source>
        <dbReference type="ARBA" id="ARBA00022490"/>
    </source>
</evidence>
<evidence type="ECO:0000256" key="8">
    <source>
        <dbReference type="ARBA" id="ARBA00022741"/>
    </source>
</evidence>
<dbReference type="NCBIfam" id="NF003210">
    <property type="entry name" value="PRK04172.1"/>
    <property type="match status" value="1"/>
</dbReference>
<dbReference type="EMBL" id="JALNTZ010000841">
    <property type="protein sequence ID" value="KAJ3630091.1"/>
    <property type="molecule type" value="Genomic_DNA"/>
</dbReference>
<proteinExistence type="inferred from homology"/>
<evidence type="ECO:0000256" key="9">
    <source>
        <dbReference type="ARBA" id="ARBA00022840"/>
    </source>
</evidence>
<keyword evidence="5" id="KW-0963">Cytoplasm</keyword>
<comment type="caution">
    <text evidence="15">The sequence shown here is derived from an EMBL/GenBank/DDBJ whole genome shotgun (WGS) entry which is preliminary data.</text>
</comment>
<dbReference type="CDD" id="cd00496">
    <property type="entry name" value="PheRS_alpha_core"/>
    <property type="match status" value="1"/>
</dbReference>
<dbReference type="Gene3D" id="3.30.1370.240">
    <property type="match status" value="1"/>
</dbReference>
<dbReference type="FunFam" id="3.30.930.10:FF:000178">
    <property type="entry name" value="Phenylalanyl-tRNA synthetase subunit alpha"/>
    <property type="match status" value="1"/>
</dbReference>
<dbReference type="Pfam" id="PF18552">
    <property type="entry name" value="PheRS_DBD1"/>
    <property type="match status" value="1"/>
</dbReference>
<dbReference type="Pfam" id="PF01409">
    <property type="entry name" value="tRNA-synt_2d"/>
    <property type="match status" value="1"/>
</dbReference>
<dbReference type="PANTHER" id="PTHR11538">
    <property type="entry name" value="PHENYLALANYL-TRNA SYNTHETASE"/>
    <property type="match status" value="1"/>
</dbReference>
<comment type="similarity">
    <text evidence="3">Belongs to the class-II aminoacyl-tRNA synthetase family. Phe-tRNA synthetase alpha subunit type 2 subfamily.</text>
</comment>
<comment type="cofactor">
    <cofactor evidence="1">
        <name>Mg(2+)</name>
        <dbReference type="ChEBI" id="CHEBI:18420"/>
    </cofactor>
</comment>
<dbReference type="InterPro" id="IPR002319">
    <property type="entry name" value="Phenylalanyl-tRNA_Synthase"/>
</dbReference>
<dbReference type="GO" id="GO:0046872">
    <property type="term" value="F:metal ion binding"/>
    <property type="evidence" value="ECO:0007669"/>
    <property type="project" value="UniProtKB-KW"/>
</dbReference>
<organism evidence="15 16">
    <name type="scientific">Zophobas morio</name>
    <dbReference type="NCBI Taxonomy" id="2755281"/>
    <lineage>
        <taxon>Eukaryota</taxon>
        <taxon>Metazoa</taxon>
        <taxon>Ecdysozoa</taxon>
        <taxon>Arthropoda</taxon>
        <taxon>Hexapoda</taxon>
        <taxon>Insecta</taxon>
        <taxon>Pterygota</taxon>
        <taxon>Neoptera</taxon>
        <taxon>Endopterygota</taxon>
        <taxon>Coleoptera</taxon>
        <taxon>Polyphaga</taxon>
        <taxon>Cucujiformia</taxon>
        <taxon>Tenebrionidae</taxon>
        <taxon>Zophobas</taxon>
    </lineage>
</organism>
<dbReference type="Gene3D" id="1.10.10.2330">
    <property type="match status" value="1"/>
</dbReference>
<dbReference type="GO" id="GO:0006432">
    <property type="term" value="P:phenylalanyl-tRNA aminoacylation"/>
    <property type="evidence" value="ECO:0007669"/>
    <property type="project" value="InterPro"/>
</dbReference>
<name>A0AA38HJ98_9CUCU</name>
<evidence type="ECO:0000256" key="4">
    <source>
        <dbReference type="ARBA" id="ARBA00012814"/>
    </source>
</evidence>
<dbReference type="Gene3D" id="3.30.930.10">
    <property type="entry name" value="Bira Bifunctional Protein, Domain 2"/>
    <property type="match status" value="1"/>
</dbReference>
<dbReference type="NCBIfam" id="TIGR00468">
    <property type="entry name" value="pheS"/>
    <property type="match status" value="1"/>
</dbReference>
<evidence type="ECO:0000256" key="3">
    <source>
        <dbReference type="ARBA" id="ARBA00006703"/>
    </source>
</evidence>
<dbReference type="AlphaFoldDB" id="A0AA38HJ98"/>
<gene>
    <name evidence="15" type="ORF">Zmor_027079</name>
</gene>
<evidence type="ECO:0000256" key="7">
    <source>
        <dbReference type="ARBA" id="ARBA00022723"/>
    </source>
</evidence>
<comment type="subcellular location">
    <subcellularLocation>
        <location evidence="2">Cytoplasm</location>
    </subcellularLocation>
</comment>
<accession>A0AA38HJ98</accession>
<keyword evidence="10" id="KW-0460">Magnesium</keyword>
<evidence type="ECO:0000259" key="14">
    <source>
        <dbReference type="PROSITE" id="PS50862"/>
    </source>
</evidence>
<dbReference type="PROSITE" id="PS50862">
    <property type="entry name" value="AA_TRNA_LIGASE_II"/>
    <property type="match status" value="1"/>
</dbReference>
<evidence type="ECO:0000256" key="12">
    <source>
        <dbReference type="ARBA" id="ARBA00023146"/>
    </source>
</evidence>
<dbReference type="InterPro" id="IPR004529">
    <property type="entry name" value="Phe-tRNA-synth_IIc_asu"/>
</dbReference>
<evidence type="ECO:0000256" key="2">
    <source>
        <dbReference type="ARBA" id="ARBA00004496"/>
    </source>
</evidence>
<evidence type="ECO:0000256" key="6">
    <source>
        <dbReference type="ARBA" id="ARBA00022598"/>
    </source>
</evidence>
<evidence type="ECO:0000256" key="11">
    <source>
        <dbReference type="ARBA" id="ARBA00022917"/>
    </source>
</evidence>
<evidence type="ECO:0000256" key="1">
    <source>
        <dbReference type="ARBA" id="ARBA00001946"/>
    </source>
</evidence>
<dbReference type="PANTHER" id="PTHR11538:SF40">
    <property type="entry name" value="PHENYLALANINE--TRNA LIGASE ALPHA SUBUNIT"/>
    <property type="match status" value="1"/>
</dbReference>
<dbReference type="InterPro" id="IPR040724">
    <property type="entry name" value="PheRS_DBD1"/>
</dbReference>
<protein>
    <recommendedName>
        <fullName evidence="4">phenylalanine--tRNA ligase</fullName>
        <ecNumber evidence="4">6.1.1.20</ecNumber>
    </recommendedName>
    <alternativeName>
        <fullName evidence="13">Phenylalanyl-tRNA synthetase alpha subunit</fullName>
    </alternativeName>
</protein>
<keyword evidence="11" id="KW-0648">Protein biosynthesis</keyword>
<sequence length="489" mass="55759">MDLKKKLFEEIKAVESLSTLSFAKSHSIPHQDVVGALKSLEMVADGFLKTEISQSHSLELTSFGCNLIDNGKSPEFALFKRVEGLQGGVHRKILQDEGLFESFNYAKMLGWVDMDQNQNVISKKEVEEDICLLTLQKLAIDPNLKPSSLILNILLRRKALKKITTKYFIVQKGPNFKFNLKEQVTELTEDMIKRGIWKDLSFKKYNFIGGAVSGGHLHPLLKVRAQYREKFLEMGFTEMPTNQFVESSFWNFDALFQPQKHPARDAHDTFFLADPAYCSKLPEDYMQRVKQTHESGGGTGSLGYRCKWSEEEARKNLLRTHTTAVTARMLKNAADMHPFRPVKYFSIDRVFRNETTDSTHLAEFHQVEGVIVDYNLSLGDLIGILHSFFLKLGIASLRFKPAYNPYTEPSMEIFSYHAGLKKWVEVGNSGMFRPEMLEPMGLPSDVRAIAWGLSLERPAMIMYGIDNIRDLVGHKVDLKFIRETPICSI</sequence>
<keyword evidence="6" id="KW-0436">Ligase</keyword>
<keyword evidence="7" id="KW-0479">Metal-binding</keyword>
<dbReference type="Gene3D" id="1.10.10.2320">
    <property type="match status" value="1"/>
</dbReference>
<keyword evidence="9" id="KW-0067">ATP-binding</keyword>
<reference evidence="15" key="1">
    <citation type="journal article" date="2023" name="G3 (Bethesda)">
        <title>Whole genome assemblies of Zophobas morio and Tenebrio molitor.</title>
        <authorList>
            <person name="Kaur S."/>
            <person name="Stinson S.A."/>
            <person name="diCenzo G.C."/>
        </authorList>
    </citation>
    <scope>NUCLEOTIDE SEQUENCE</scope>
    <source>
        <strain evidence="15">QUZm001</strain>
    </source>
</reference>
<evidence type="ECO:0000313" key="16">
    <source>
        <dbReference type="Proteomes" id="UP001168821"/>
    </source>
</evidence>
<dbReference type="InterPro" id="IPR006195">
    <property type="entry name" value="aa-tRNA-synth_II"/>
</dbReference>
<keyword evidence="16" id="KW-1185">Reference proteome</keyword>
<dbReference type="EC" id="6.1.1.20" evidence="4"/>
<evidence type="ECO:0000313" key="15">
    <source>
        <dbReference type="EMBL" id="KAJ3630091.1"/>
    </source>
</evidence>
<dbReference type="GO" id="GO:0004826">
    <property type="term" value="F:phenylalanine-tRNA ligase activity"/>
    <property type="evidence" value="ECO:0007669"/>
    <property type="project" value="UniProtKB-EC"/>
</dbReference>
<keyword evidence="8" id="KW-0547">Nucleotide-binding</keyword>
<dbReference type="InterPro" id="IPR045864">
    <property type="entry name" value="aa-tRNA-synth_II/BPL/LPL"/>
</dbReference>
<dbReference type="GO" id="GO:0005829">
    <property type="term" value="C:cytosol"/>
    <property type="evidence" value="ECO:0007669"/>
    <property type="project" value="TreeGrafter"/>
</dbReference>
<dbReference type="GO" id="GO:0005524">
    <property type="term" value="F:ATP binding"/>
    <property type="evidence" value="ECO:0007669"/>
    <property type="project" value="UniProtKB-KW"/>
</dbReference>
<evidence type="ECO:0000256" key="10">
    <source>
        <dbReference type="ARBA" id="ARBA00022842"/>
    </source>
</evidence>
<evidence type="ECO:0000256" key="13">
    <source>
        <dbReference type="ARBA" id="ARBA00030612"/>
    </source>
</evidence>
<keyword evidence="12" id="KW-0030">Aminoacyl-tRNA synthetase</keyword>
<feature type="domain" description="Aminoacyl-transfer RNA synthetases class-II family profile" evidence="14">
    <location>
        <begin position="222"/>
        <end position="485"/>
    </location>
</feature>
<dbReference type="GO" id="GO:0000049">
    <property type="term" value="F:tRNA binding"/>
    <property type="evidence" value="ECO:0007669"/>
    <property type="project" value="InterPro"/>
</dbReference>
<dbReference type="GO" id="GO:0009328">
    <property type="term" value="C:phenylalanine-tRNA ligase complex"/>
    <property type="evidence" value="ECO:0007669"/>
    <property type="project" value="TreeGrafter"/>
</dbReference>
<dbReference type="Proteomes" id="UP001168821">
    <property type="component" value="Unassembled WGS sequence"/>
</dbReference>